<comment type="function">
    <text evidence="2">Catalyzes the ATP-dependent phosphorylation of thiamine-monophosphate (TMP) to form thiamine-pyrophosphate (TPP), the active form of vitamin B1.</text>
</comment>
<dbReference type="NCBIfam" id="TIGR01379">
    <property type="entry name" value="thiL"/>
    <property type="match status" value="1"/>
</dbReference>
<dbReference type="SUPFAM" id="SSF56042">
    <property type="entry name" value="PurM C-terminal domain-like"/>
    <property type="match status" value="1"/>
</dbReference>
<dbReference type="PANTHER" id="PTHR30270:SF0">
    <property type="entry name" value="THIAMINE-MONOPHOSPHATE KINASE"/>
    <property type="match status" value="1"/>
</dbReference>
<feature type="binding site" evidence="2">
    <location>
        <position position="40"/>
    </location>
    <ligand>
        <name>Mg(2+)</name>
        <dbReference type="ChEBI" id="CHEBI:18420"/>
        <label>4</label>
    </ligand>
</feature>
<dbReference type="OrthoDB" id="9802811at2"/>
<dbReference type="RefSeq" id="WP_088712408.1">
    <property type="nucleotide sequence ID" value="NZ_NFZT01000001.1"/>
</dbReference>
<accession>A0A219B652</accession>
<dbReference type="AlphaFoldDB" id="A0A219B652"/>
<feature type="binding site" evidence="2">
    <location>
        <position position="70"/>
    </location>
    <ligand>
        <name>Mg(2+)</name>
        <dbReference type="ChEBI" id="CHEBI:18420"/>
        <label>4</label>
    </ligand>
</feature>
<dbReference type="HAMAP" id="MF_02128">
    <property type="entry name" value="TMP_kinase"/>
    <property type="match status" value="1"/>
</dbReference>
<feature type="binding site" evidence="2">
    <location>
        <position position="205"/>
    </location>
    <ligand>
        <name>ATP</name>
        <dbReference type="ChEBI" id="CHEBI:30616"/>
    </ligand>
</feature>
<feature type="binding site" evidence="2">
    <location>
        <position position="141"/>
    </location>
    <ligand>
        <name>ATP</name>
        <dbReference type="ChEBI" id="CHEBI:30616"/>
    </ligand>
</feature>
<dbReference type="SUPFAM" id="SSF55326">
    <property type="entry name" value="PurM N-terminal domain-like"/>
    <property type="match status" value="1"/>
</dbReference>
<keyword evidence="2" id="KW-0808">Transferase</keyword>
<gene>
    <name evidence="2" type="primary">thiL</name>
    <name evidence="5" type="ORF">B5C34_09280</name>
</gene>
<organism evidence="5 6">
    <name type="scientific">Pacificimonas flava</name>
    <dbReference type="NCBI Taxonomy" id="1234595"/>
    <lineage>
        <taxon>Bacteria</taxon>
        <taxon>Pseudomonadati</taxon>
        <taxon>Pseudomonadota</taxon>
        <taxon>Alphaproteobacteria</taxon>
        <taxon>Sphingomonadales</taxon>
        <taxon>Sphingosinicellaceae</taxon>
        <taxon>Pacificimonas</taxon>
    </lineage>
</organism>
<comment type="catalytic activity">
    <reaction evidence="2">
        <text>thiamine phosphate + ATP = thiamine diphosphate + ADP</text>
        <dbReference type="Rhea" id="RHEA:15913"/>
        <dbReference type="ChEBI" id="CHEBI:30616"/>
        <dbReference type="ChEBI" id="CHEBI:37575"/>
        <dbReference type="ChEBI" id="CHEBI:58937"/>
        <dbReference type="ChEBI" id="CHEBI:456216"/>
        <dbReference type="EC" id="2.7.4.16"/>
    </reaction>
</comment>
<dbReference type="GO" id="GO:0000287">
    <property type="term" value="F:magnesium ion binding"/>
    <property type="evidence" value="ECO:0007669"/>
    <property type="project" value="UniProtKB-UniRule"/>
</dbReference>
<comment type="miscellaneous">
    <text evidence="2">Reaction mechanism of ThiL seems to utilize a direct, inline transfer of the gamma-phosphate of ATP to TMP rather than a phosphorylated enzyme intermediate.</text>
</comment>
<dbReference type="GO" id="GO:0005524">
    <property type="term" value="F:ATP binding"/>
    <property type="evidence" value="ECO:0007669"/>
    <property type="project" value="UniProtKB-UniRule"/>
</dbReference>
<dbReference type="GO" id="GO:0009228">
    <property type="term" value="P:thiamine biosynthetic process"/>
    <property type="evidence" value="ECO:0007669"/>
    <property type="project" value="UniProtKB-KW"/>
</dbReference>
<feature type="binding site" evidence="2">
    <location>
        <position position="25"/>
    </location>
    <ligand>
        <name>Mg(2+)</name>
        <dbReference type="ChEBI" id="CHEBI:18420"/>
        <label>3</label>
    </ligand>
</feature>
<keyword evidence="1 2" id="KW-0784">Thiamine biosynthesis</keyword>
<dbReference type="PANTHER" id="PTHR30270">
    <property type="entry name" value="THIAMINE-MONOPHOSPHATE KINASE"/>
    <property type="match status" value="1"/>
</dbReference>
<comment type="caution">
    <text evidence="2">Lacks conserved residue(s) required for the propagation of feature annotation.</text>
</comment>
<comment type="pathway">
    <text evidence="2">Cofactor biosynthesis; thiamine diphosphate biosynthesis; thiamine diphosphate from thiamine phosphate: step 1/1.</text>
</comment>
<feature type="binding site" evidence="2">
    <location>
        <position position="42"/>
    </location>
    <ligand>
        <name>Mg(2+)</name>
        <dbReference type="ChEBI" id="CHEBI:18420"/>
        <label>1</label>
    </ligand>
</feature>
<feature type="binding site" evidence="2">
    <location>
        <position position="117"/>
    </location>
    <ligand>
        <name>Mg(2+)</name>
        <dbReference type="ChEBI" id="CHEBI:18420"/>
        <label>1</label>
    </ligand>
</feature>
<feature type="binding site" evidence="2">
    <location>
        <position position="293"/>
    </location>
    <ligand>
        <name>substrate</name>
    </ligand>
</feature>
<feature type="domain" description="PurM-like C-terminal" evidence="4">
    <location>
        <begin position="146"/>
        <end position="296"/>
    </location>
</feature>
<feature type="binding site" evidence="2">
    <location>
        <position position="70"/>
    </location>
    <ligand>
        <name>Mg(2+)</name>
        <dbReference type="ChEBI" id="CHEBI:18420"/>
        <label>3</label>
    </ligand>
</feature>
<dbReference type="UniPathway" id="UPA00060">
    <property type="reaction ID" value="UER00142"/>
</dbReference>
<evidence type="ECO:0000259" key="4">
    <source>
        <dbReference type="Pfam" id="PF02769"/>
    </source>
</evidence>
<keyword evidence="6" id="KW-1185">Reference proteome</keyword>
<keyword evidence="2" id="KW-0460">Magnesium</keyword>
<dbReference type="CDD" id="cd02194">
    <property type="entry name" value="ThiL"/>
    <property type="match status" value="1"/>
</dbReference>
<dbReference type="InterPro" id="IPR006283">
    <property type="entry name" value="ThiL-like"/>
</dbReference>
<keyword evidence="2" id="KW-0479">Metal-binding</keyword>
<feature type="binding site" evidence="2">
    <location>
        <position position="254"/>
    </location>
    <ligand>
        <name>substrate</name>
    </ligand>
</feature>
<dbReference type="EC" id="2.7.4.16" evidence="2"/>
<feature type="domain" description="PurM-like N-terminal" evidence="3">
    <location>
        <begin position="24"/>
        <end position="133"/>
    </location>
</feature>
<keyword evidence="2" id="KW-0547">Nucleotide-binding</keyword>
<feature type="binding site" evidence="2">
    <location>
        <position position="25"/>
    </location>
    <ligand>
        <name>Mg(2+)</name>
        <dbReference type="ChEBI" id="CHEBI:18420"/>
        <label>4</label>
    </ligand>
</feature>
<dbReference type="GO" id="GO:0009229">
    <property type="term" value="P:thiamine diphosphate biosynthetic process"/>
    <property type="evidence" value="ECO:0007669"/>
    <property type="project" value="UniProtKB-UniRule"/>
</dbReference>
<feature type="binding site" evidence="2">
    <location>
        <begin position="116"/>
        <end position="117"/>
    </location>
    <ligand>
        <name>ATP</name>
        <dbReference type="ChEBI" id="CHEBI:30616"/>
    </ligand>
</feature>
<comment type="similarity">
    <text evidence="2">Belongs to the thiamine-monophosphate kinase family.</text>
</comment>
<dbReference type="PIRSF" id="PIRSF005303">
    <property type="entry name" value="Thiam_monoph_kin"/>
    <property type="match status" value="1"/>
</dbReference>
<feature type="binding site" evidence="2">
    <location>
        <position position="203"/>
    </location>
    <ligand>
        <name>Mg(2+)</name>
        <dbReference type="ChEBI" id="CHEBI:18420"/>
        <label>3</label>
    </ligand>
</feature>
<evidence type="ECO:0000313" key="5">
    <source>
        <dbReference type="EMBL" id="OWV33633.1"/>
    </source>
</evidence>
<dbReference type="Proteomes" id="UP000198462">
    <property type="component" value="Unassembled WGS sequence"/>
</dbReference>
<feature type="binding site" evidence="2">
    <location>
        <position position="70"/>
    </location>
    <ligand>
        <name>Mg(2+)</name>
        <dbReference type="ChEBI" id="CHEBI:18420"/>
        <label>2</label>
    </ligand>
</feature>
<evidence type="ECO:0000259" key="3">
    <source>
        <dbReference type="Pfam" id="PF00586"/>
    </source>
</evidence>
<dbReference type="Gene3D" id="3.90.650.10">
    <property type="entry name" value="PurM-like C-terminal domain"/>
    <property type="match status" value="1"/>
</dbReference>
<dbReference type="GO" id="GO:0009030">
    <property type="term" value="F:thiamine-phosphate kinase activity"/>
    <property type="evidence" value="ECO:0007669"/>
    <property type="project" value="UniProtKB-UniRule"/>
</dbReference>
<evidence type="ECO:0000256" key="2">
    <source>
        <dbReference type="HAMAP-Rule" id="MF_02128"/>
    </source>
</evidence>
<dbReference type="InterPro" id="IPR036676">
    <property type="entry name" value="PurM-like_C_sf"/>
</dbReference>
<evidence type="ECO:0000256" key="1">
    <source>
        <dbReference type="ARBA" id="ARBA00022977"/>
    </source>
</evidence>
<dbReference type="Pfam" id="PF02769">
    <property type="entry name" value="AIRS_C"/>
    <property type="match status" value="1"/>
</dbReference>
<feature type="binding site" evidence="2">
    <location>
        <position position="206"/>
    </location>
    <ligand>
        <name>Mg(2+)</name>
        <dbReference type="ChEBI" id="CHEBI:18420"/>
        <label>5</label>
    </ligand>
</feature>
<dbReference type="InterPro" id="IPR036921">
    <property type="entry name" value="PurM-like_N_sf"/>
</dbReference>
<proteinExistence type="inferred from homology"/>
<dbReference type="Pfam" id="PF00586">
    <property type="entry name" value="AIRS"/>
    <property type="match status" value="1"/>
</dbReference>
<sequence length="312" mass="32907">MREADIIDLLRPLAANETAAGLADDTALWSPPIGRNLVLTHDIIAEGVHYLPDDSPSDIAWKLVAVNLSDLAAKGATPRGVLLGLSLSGEDEPWLQGFADGLGRVLAEFGVELWGGDTVRAPTTSLGCTAIGDVVGRAVARVGGAAGDRLYVTGTIGDAGLGLAARRGEIEPNRFLERRYRLPMPRVSFGEKLSSIGATAAMDVSDGLLIDARRLSRASGCGVEIFLKSLPLSDAARPLVSGTDDLLAAARAGDDYELLFSLPPGREQELKEAAEAARLQVSCVGHLLADPDFRVFDEDGTVIEADVLGYEH</sequence>
<comment type="caution">
    <text evidence="5">The sequence shown here is derived from an EMBL/GenBank/DDBJ whole genome shotgun (WGS) entry which is preliminary data.</text>
</comment>
<reference evidence="6" key="1">
    <citation type="submission" date="2017-05" db="EMBL/GenBank/DDBJ databases">
        <authorList>
            <person name="Lin X."/>
        </authorList>
    </citation>
    <scope>NUCLEOTIDE SEQUENCE [LARGE SCALE GENOMIC DNA]</scope>
    <source>
        <strain evidence="6">JLT2012</strain>
    </source>
</reference>
<evidence type="ECO:0000313" key="6">
    <source>
        <dbReference type="Proteomes" id="UP000198462"/>
    </source>
</evidence>
<feature type="binding site" evidence="2">
    <location>
        <position position="49"/>
    </location>
    <ligand>
        <name>substrate</name>
    </ligand>
</feature>
<feature type="binding site" evidence="2">
    <location>
        <position position="42"/>
    </location>
    <ligand>
        <name>Mg(2+)</name>
        <dbReference type="ChEBI" id="CHEBI:18420"/>
        <label>2</label>
    </ligand>
</feature>
<protein>
    <recommendedName>
        <fullName evidence="2">Thiamine-monophosphate kinase</fullName>
        <shortName evidence="2">TMP kinase</shortName>
        <shortName evidence="2">Thiamine-phosphate kinase</shortName>
        <ecNumber evidence="2">2.7.4.16</ecNumber>
    </recommendedName>
</protein>
<dbReference type="Gene3D" id="3.30.1330.10">
    <property type="entry name" value="PurM-like, N-terminal domain"/>
    <property type="match status" value="1"/>
</dbReference>
<keyword evidence="2 5" id="KW-0418">Kinase</keyword>
<dbReference type="InterPro" id="IPR016188">
    <property type="entry name" value="PurM-like_N"/>
</dbReference>
<dbReference type="EMBL" id="NFZT01000001">
    <property type="protein sequence ID" value="OWV33633.1"/>
    <property type="molecule type" value="Genomic_DNA"/>
</dbReference>
<keyword evidence="2" id="KW-0067">ATP-binding</keyword>
<name>A0A219B652_9SPHN</name>
<dbReference type="InterPro" id="IPR010918">
    <property type="entry name" value="PurM-like_C_dom"/>
</dbReference>